<keyword evidence="4" id="KW-1278">Translocase</keyword>
<keyword evidence="3 6" id="KW-0067">ATP-binding</keyword>
<dbReference type="Pfam" id="PF00005">
    <property type="entry name" value="ABC_tran"/>
    <property type="match status" value="1"/>
</dbReference>
<evidence type="ECO:0000313" key="6">
    <source>
        <dbReference type="EMBL" id="MFC6661762.1"/>
    </source>
</evidence>
<dbReference type="CDD" id="cd03214">
    <property type="entry name" value="ABC_Iron-Siderophores_B12_Hemin"/>
    <property type="match status" value="1"/>
</dbReference>
<proteinExistence type="predicted"/>
<evidence type="ECO:0000256" key="3">
    <source>
        <dbReference type="ARBA" id="ARBA00022840"/>
    </source>
</evidence>
<protein>
    <submittedName>
        <fullName evidence="6">ABC transporter ATP-binding protein</fullName>
    </submittedName>
</protein>
<organism evidence="6 7">
    <name type="scientific">Deinococcus multiflagellatus</name>
    <dbReference type="NCBI Taxonomy" id="1656887"/>
    <lineage>
        <taxon>Bacteria</taxon>
        <taxon>Thermotogati</taxon>
        <taxon>Deinococcota</taxon>
        <taxon>Deinococci</taxon>
        <taxon>Deinococcales</taxon>
        <taxon>Deinococcaceae</taxon>
        <taxon>Deinococcus</taxon>
    </lineage>
</organism>
<dbReference type="Proteomes" id="UP001596317">
    <property type="component" value="Unassembled WGS sequence"/>
</dbReference>
<dbReference type="RefSeq" id="WP_224609219.1">
    <property type="nucleotide sequence ID" value="NZ_JAIQXV010000010.1"/>
</dbReference>
<gene>
    <name evidence="6" type="ORF">ACFP90_16565</name>
</gene>
<dbReference type="SUPFAM" id="SSF52540">
    <property type="entry name" value="P-loop containing nucleoside triphosphate hydrolases"/>
    <property type="match status" value="1"/>
</dbReference>
<evidence type="ECO:0000256" key="1">
    <source>
        <dbReference type="ARBA" id="ARBA00022448"/>
    </source>
</evidence>
<dbReference type="EMBL" id="JBHSWB010000001">
    <property type="protein sequence ID" value="MFC6661762.1"/>
    <property type="molecule type" value="Genomic_DNA"/>
</dbReference>
<reference evidence="7" key="1">
    <citation type="journal article" date="2019" name="Int. J. Syst. Evol. Microbiol.">
        <title>The Global Catalogue of Microorganisms (GCM) 10K type strain sequencing project: providing services to taxonomists for standard genome sequencing and annotation.</title>
        <authorList>
            <consortium name="The Broad Institute Genomics Platform"/>
            <consortium name="The Broad Institute Genome Sequencing Center for Infectious Disease"/>
            <person name="Wu L."/>
            <person name="Ma J."/>
        </authorList>
    </citation>
    <scope>NUCLEOTIDE SEQUENCE [LARGE SCALE GENOMIC DNA]</scope>
    <source>
        <strain evidence="7">CCUG 63830</strain>
    </source>
</reference>
<dbReference type="GO" id="GO:0005524">
    <property type="term" value="F:ATP binding"/>
    <property type="evidence" value="ECO:0007669"/>
    <property type="project" value="UniProtKB-KW"/>
</dbReference>
<dbReference type="InterPro" id="IPR027417">
    <property type="entry name" value="P-loop_NTPase"/>
</dbReference>
<dbReference type="PROSITE" id="PS50893">
    <property type="entry name" value="ABC_TRANSPORTER_2"/>
    <property type="match status" value="1"/>
</dbReference>
<keyword evidence="7" id="KW-1185">Reference proteome</keyword>
<dbReference type="InterPro" id="IPR003593">
    <property type="entry name" value="AAA+_ATPase"/>
</dbReference>
<evidence type="ECO:0000313" key="7">
    <source>
        <dbReference type="Proteomes" id="UP001596317"/>
    </source>
</evidence>
<dbReference type="InterPro" id="IPR017871">
    <property type="entry name" value="ABC_transporter-like_CS"/>
</dbReference>
<dbReference type="Gene3D" id="3.40.50.300">
    <property type="entry name" value="P-loop containing nucleotide triphosphate hydrolases"/>
    <property type="match status" value="1"/>
</dbReference>
<evidence type="ECO:0000256" key="4">
    <source>
        <dbReference type="ARBA" id="ARBA00022967"/>
    </source>
</evidence>
<name>A0ABW1ZQL5_9DEIO</name>
<accession>A0ABW1ZQL5</accession>
<keyword evidence="2" id="KW-0547">Nucleotide-binding</keyword>
<comment type="caution">
    <text evidence="6">The sequence shown here is derived from an EMBL/GenBank/DDBJ whole genome shotgun (WGS) entry which is preliminary data.</text>
</comment>
<dbReference type="InterPro" id="IPR003439">
    <property type="entry name" value="ABC_transporter-like_ATP-bd"/>
</dbReference>
<keyword evidence="1" id="KW-0813">Transport</keyword>
<dbReference type="SMART" id="SM00382">
    <property type="entry name" value="AAA"/>
    <property type="match status" value="1"/>
</dbReference>
<dbReference type="PANTHER" id="PTHR42794:SF1">
    <property type="entry name" value="HEMIN IMPORT ATP-BINDING PROTEIN HMUV"/>
    <property type="match status" value="1"/>
</dbReference>
<evidence type="ECO:0000256" key="2">
    <source>
        <dbReference type="ARBA" id="ARBA00022741"/>
    </source>
</evidence>
<dbReference type="PROSITE" id="PS00211">
    <property type="entry name" value="ABC_TRANSPORTER_1"/>
    <property type="match status" value="1"/>
</dbReference>
<evidence type="ECO:0000259" key="5">
    <source>
        <dbReference type="PROSITE" id="PS50893"/>
    </source>
</evidence>
<feature type="domain" description="ABC transporter" evidence="5">
    <location>
        <begin position="12"/>
        <end position="251"/>
    </location>
</feature>
<dbReference type="PANTHER" id="PTHR42794">
    <property type="entry name" value="HEMIN IMPORT ATP-BINDING PROTEIN HMUV"/>
    <property type="match status" value="1"/>
</dbReference>
<sequence>MTESPPATAPGLEALDVHVQAGSFPAVRGVSVHFPPGALSAVIGPNGAGKSTLLRACLGLSRPERGEVRLLGRPLGQWSRAQRSRLLAYLAQGEELPLGTTVRDMVALGRGAGTWRFGLLPRDPWGPEDEAAVEGALARTDTARFATRRLGELSGGERQRVALARALAAQPRFLLLDEPTNHLDLAYALDVMRYLRCEVAGGLGAVAVLHDLNLAARADHLVLLAQGRVLASGPPGAVLTPEHLHAAYGVWTRVVRDQERLIVIPEDGL</sequence>